<feature type="non-terminal residue" evidence="2">
    <location>
        <position position="300"/>
    </location>
</feature>
<protein>
    <submittedName>
        <fullName evidence="2">Uncharacterized protein</fullName>
    </submittedName>
</protein>
<gene>
    <name evidence="2" type="ORF">METZ01_LOCUS376034</name>
</gene>
<organism evidence="2">
    <name type="scientific">marine metagenome</name>
    <dbReference type="NCBI Taxonomy" id="408172"/>
    <lineage>
        <taxon>unclassified sequences</taxon>
        <taxon>metagenomes</taxon>
        <taxon>ecological metagenomes</taxon>
    </lineage>
</organism>
<sequence length="300" mass="32331">SVKNTTKGTTPVTGEKVQSGVDLSTSESAGNYSSAVFDGVQVTVSGPSNGIHGIFMVHDGATAHPEYADYGLADAVASGGRPVGSVMQDHQWLNYPAYDYAANSNGGYYFATQGGGSAASEASYYERVFRGTNWSRAIPYDFEMRFTAAGGKCSMMYSTEDVVDVPFELWNVGISTPDDASDDYQMMCWIYDNNGSNVYDWHGELEDSGALNDPGTDYVYWRNPNDMSPGTAGYDAAVAANYDYATHTGAEVMGRTIWNNWNGYGSKVDSVAVTDLSNADPASWTAADTTLFNNKGFFIN</sequence>
<dbReference type="AlphaFoldDB" id="A0A382TMA0"/>
<feature type="compositionally biased region" description="Polar residues" evidence="1">
    <location>
        <begin position="1"/>
        <end position="12"/>
    </location>
</feature>
<evidence type="ECO:0000256" key="1">
    <source>
        <dbReference type="SAM" id="MobiDB-lite"/>
    </source>
</evidence>
<dbReference type="EMBL" id="UINC01137688">
    <property type="protein sequence ID" value="SVD23180.1"/>
    <property type="molecule type" value="Genomic_DNA"/>
</dbReference>
<name>A0A382TMA0_9ZZZZ</name>
<proteinExistence type="predicted"/>
<reference evidence="2" key="1">
    <citation type="submission" date="2018-05" db="EMBL/GenBank/DDBJ databases">
        <authorList>
            <person name="Lanie J.A."/>
            <person name="Ng W.-L."/>
            <person name="Kazmierczak K.M."/>
            <person name="Andrzejewski T.M."/>
            <person name="Davidsen T.M."/>
            <person name="Wayne K.J."/>
            <person name="Tettelin H."/>
            <person name="Glass J.I."/>
            <person name="Rusch D."/>
            <person name="Podicherti R."/>
            <person name="Tsui H.-C.T."/>
            <person name="Winkler M.E."/>
        </authorList>
    </citation>
    <scope>NUCLEOTIDE SEQUENCE</scope>
</reference>
<evidence type="ECO:0000313" key="2">
    <source>
        <dbReference type="EMBL" id="SVD23180.1"/>
    </source>
</evidence>
<accession>A0A382TMA0</accession>
<feature type="region of interest" description="Disordered" evidence="1">
    <location>
        <begin position="1"/>
        <end position="25"/>
    </location>
</feature>
<feature type="non-terminal residue" evidence="2">
    <location>
        <position position="1"/>
    </location>
</feature>